<feature type="domain" description="Vitamin K epoxide reductase" evidence="11">
    <location>
        <begin position="3"/>
        <end position="134"/>
    </location>
</feature>
<dbReference type="STRING" id="1802301.A2664_02415"/>
<keyword evidence="6" id="KW-0560">Oxidoreductase</keyword>
<dbReference type="Proteomes" id="UP000178873">
    <property type="component" value="Unassembled WGS sequence"/>
</dbReference>
<keyword evidence="4" id="KW-0874">Quinone</keyword>
<keyword evidence="8" id="KW-1015">Disulfide bond</keyword>
<dbReference type="PANTHER" id="PTHR34573">
    <property type="entry name" value="VKC DOMAIN-CONTAINING PROTEIN"/>
    <property type="match status" value="1"/>
</dbReference>
<dbReference type="EMBL" id="MHRF01000007">
    <property type="protein sequence ID" value="OHA18293.1"/>
    <property type="molecule type" value="Genomic_DNA"/>
</dbReference>
<dbReference type="SMART" id="SM00756">
    <property type="entry name" value="VKc"/>
    <property type="match status" value="1"/>
</dbReference>
<comment type="similarity">
    <text evidence="2">Belongs to the VKOR family.</text>
</comment>
<accession>A0A1G2M3A2</accession>
<evidence type="ECO:0000256" key="9">
    <source>
        <dbReference type="ARBA" id="ARBA00023284"/>
    </source>
</evidence>
<dbReference type="Pfam" id="PF07884">
    <property type="entry name" value="VKOR"/>
    <property type="match status" value="1"/>
</dbReference>
<feature type="transmembrane region" description="Helical" evidence="10">
    <location>
        <begin position="57"/>
        <end position="76"/>
    </location>
</feature>
<evidence type="ECO:0000256" key="3">
    <source>
        <dbReference type="ARBA" id="ARBA00022692"/>
    </source>
</evidence>
<evidence type="ECO:0000256" key="8">
    <source>
        <dbReference type="ARBA" id="ARBA00023157"/>
    </source>
</evidence>
<evidence type="ECO:0000256" key="10">
    <source>
        <dbReference type="SAM" id="Phobius"/>
    </source>
</evidence>
<dbReference type="GO" id="GO:0048038">
    <property type="term" value="F:quinone binding"/>
    <property type="evidence" value="ECO:0007669"/>
    <property type="project" value="UniProtKB-KW"/>
</dbReference>
<evidence type="ECO:0000256" key="5">
    <source>
        <dbReference type="ARBA" id="ARBA00022989"/>
    </source>
</evidence>
<evidence type="ECO:0000259" key="11">
    <source>
        <dbReference type="SMART" id="SM00756"/>
    </source>
</evidence>
<proteinExistence type="inferred from homology"/>
<keyword evidence="7 10" id="KW-0472">Membrane</keyword>
<evidence type="ECO:0000256" key="2">
    <source>
        <dbReference type="ARBA" id="ARBA00006214"/>
    </source>
</evidence>
<evidence type="ECO:0000256" key="1">
    <source>
        <dbReference type="ARBA" id="ARBA00004141"/>
    </source>
</evidence>
<feature type="transmembrane region" description="Helical" evidence="10">
    <location>
        <begin position="112"/>
        <end position="133"/>
    </location>
</feature>
<keyword evidence="3 10" id="KW-0812">Transmembrane</keyword>
<feature type="transmembrane region" description="Helical" evidence="10">
    <location>
        <begin position="83"/>
        <end position="106"/>
    </location>
</feature>
<dbReference type="GO" id="GO:0016491">
    <property type="term" value="F:oxidoreductase activity"/>
    <property type="evidence" value="ECO:0007669"/>
    <property type="project" value="UniProtKB-KW"/>
</dbReference>
<evidence type="ECO:0000256" key="7">
    <source>
        <dbReference type="ARBA" id="ARBA00023136"/>
    </source>
</evidence>
<organism evidence="12 13">
    <name type="scientific">Candidatus Taylorbacteria bacterium RIFCSPHIGHO2_01_FULL_46_22b</name>
    <dbReference type="NCBI Taxonomy" id="1802301"/>
    <lineage>
        <taxon>Bacteria</taxon>
        <taxon>Candidatus Tayloriibacteriota</taxon>
    </lineage>
</organism>
<protein>
    <recommendedName>
        <fullName evidence="11">Vitamin K epoxide reductase domain-containing protein</fullName>
    </recommendedName>
</protein>
<dbReference type="AlphaFoldDB" id="A0A1G2M3A2"/>
<comment type="caution">
    <text evidence="12">The sequence shown here is derived from an EMBL/GenBank/DDBJ whole genome shotgun (WGS) entry which is preliminary data.</text>
</comment>
<keyword evidence="9" id="KW-0676">Redox-active center</keyword>
<name>A0A1G2M3A2_9BACT</name>
<dbReference type="GO" id="GO:0016020">
    <property type="term" value="C:membrane"/>
    <property type="evidence" value="ECO:0007669"/>
    <property type="project" value="UniProtKB-SubCell"/>
</dbReference>
<dbReference type="Gene3D" id="1.20.1440.130">
    <property type="entry name" value="VKOR domain"/>
    <property type="match status" value="1"/>
</dbReference>
<dbReference type="CDD" id="cd12916">
    <property type="entry name" value="VKOR_1"/>
    <property type="match status" value="1"/>
</dbReference>
<dbReference type="PANTHER" id="PTHR34573:SF1">
    <property type="entry name" value="VITAMIN K EPOXIDE REDUCTASE DOMAIN-CONTAINING PROTEIN"/>
    <property type="match status" value="1"/>
</dbReference>
<evidence type="ECO:0000256" key="4">
    <source>
        <dbReference type="ARBA" id="ARBA00022719"/>
    </source>
</evidence>
<evidence type="ECO:0000313" key="13">
    <source>
        <dbReference type="Proteomes" id="UP000178873"/>
    </source>
</evidence>
<comment type="subcellular location">
    <subcellularLocation>
        <location evidence="1">Membrane</location>
        <topology evidence="1">Multi-pass membrane protein</topology>
    </subcellularLocation>
</comment>
<dbReference type="InterPro" id="IPR038354">
    <property type="entry name" value="VKOR_sf"/>
</dbReference>
<dbReference type="InterPro" id="IPR044698">
    <property type="entry name" value="VKOR/LTO1"/>
</dbReference>
<evidence type="ECO:0000313" key="12">
    <source>
        <dbReference type="EMBL" id="OHA18293.1"/>
    </source>
</evidence>
<gene>
    <name evidence="12" type="ORF">A2664_02415</name>
</gene>
<sequence length="134" mass="15157">MDFSVTFLILTLLGLINAGHLAYTRIRHKPLVCPMDHDCTLVTESRWSKMFGVRNEYLGTLYFIVMLLGALILLISPATIPQLGIILFVVSLFGALYSIFLIYLQAFVIKNYCFYCIVSAVISIILFLNGLMIR</sequence>
<reference evidence="12 13" key="1">
    <citation type="journal article" date="2016" name="Nat. Commun.">
        <title>Thousands of microbial genomes shed light on interconnected biogeochemical processes in an aquifer system.</title>
        <authorList>
            <person name="Anantharaman K."/>
            <person name="Brown C.T."/>
            <person name="Hug L.A."/>
            <person name="Sharon I."/>
            <person name="Castelle C.J."/>
            <person name="Probst A.J."/>
            <person name="Thomas B.C."/>
            <person name="Singh A."/>
            <person name="Wilkins M.J."/>
            <person name="Karaoz U."/>
            <person name="Brodie E.L."/>
            <person name="Williams K.H."/>
            <person name="Hubbard S.S."/>
            <person name="Banfield J.F."/>
        </authorList>
    </citation>
    <scope>NUCLEOTIDE SEQUENCE [LARGE SCALE GENOMIC DNA]</scope>
</reference>
<dbReference type="InterPro" id="IPR012932">
    <property type="entry name" value="VKOR"/>
</dbReference>
<evidence type="ECO:0000256" key="6">
    <source>
        <dbReference type="ARBA" id="ARBA00023002"/>
    </source>
</evidence>
<keyword evidence="5 10" id="KW-1133">Transmembrane helix</keyword>